<proteinExistence type="predicted"/>
<feature type="domain" description="Response regulatory" evidence="2">
    <location>
        <begin position="1"/>
        <end position="47"/>
    </location>
</feature>
<gene>
    <name evidence="3" type="ORF">SAMN05444374_104209</name>
</gene>
<name>A0A1I0T6S7_9NOCA</name>
<dbReference type="SUPFAM" id="SSF52172">
    <property type="entry name" value="CheY-like"/>
    <property type="match status" value="1"/>
</dbReference>
<evidence type="ECO:0000313" key="3">
    <source>
        <dbReference type="EMBL" id="SFA47462.1"/>
    </source>
</evidence>
<protein>
    <submittedName>
        <fullName evidence="3">Thioredoxin reductase (NADPH)</fullName>
    </submittedName>
</protein>
<accession>A0A1I0T6S7</accession>
<dbReference type="InterPro" id="IPR011006">
    <property type="entry name" value="CheY-like_superfamily"/>
</dbReference>
<dbReference type="PROSITE" id="PS50110">
    <property type="entry name" value="RESPONSE_REGULATORY"/>
    <property type="match status" value="1"/>
</dbReference>
<reference evidence="3 4" key="1">
    <citation type="submission" date="2016-10" db="EMBL/GenBank/DDBJ databases">
        <authorList>
            <person name="de Groot N.N."/>
        </authorList>
    </citation>
    <scope>NUCLEOTIDE SEQUENCE [LARGE SCALE GENOMIC DNA]</scope>
    <source>
        <strain evidence="3 4">DSM 44908</strain>
    </source>
</reference>
<dbReference type="EMBL" id="FOJN01000004">
    <property type="protein sequence ID" value="SFA47462.1"/>
    <property type="molecule type" value="Genomic_DNA"/>
</dbReference>
<dbReference type="Gene3D" id="3.40.50.2300">
    <property type="match status" value="1"/>
</dbReference>
<sequence length="47" mass="5275">MSGLEFLEQAMDVFPHARRVLLTAYADTDAAIEAINVVDLDHYLLEP</sequence>
<dbReference type="GO" id="GO:0000160">
    <property type="term" value="P:phosphorelay signal transduction system"/>
    <property type="evidence" value="ECO:0007669"/>
    <property type="project" value="InterPro"/>
</dbReference>
<evidence type="ECO:0000313" key="4">
    <source>
        <dbReference type="Proteomes" id="UP000182054"/>
    </source>
</evidence>
<organism evidence="3 4">
    <name type="scientific">Rhodococcoides kroppenstedtii</name>
    <dbReference type="NCBI Taxonomy" id="293050"/>
    <lineage>
        <taxon>Bacteria</taxon>
        <taxon>Bacillati</taxon>
        <taxon>Actinomycetota</taxon>
        <taxon>Actinomycetes</taxon>
        <taxon>Mycobacteriales</taxon>
        <taxon>Nocardiaceae</taxon>
        <taxon>Rhodococcoides</taxon>
    </lineage>
</organism>
<evidence type="ECO:0000256" key="1">
    <source>
        <dbReference type="PROSITE-ProRule" id="PRU00169"/>
    </source>
</evidence>
<comment type="caution">
    <text evidence="1">Lacks conserved residue(s) required for the propagation of feature annotation.</text>
</comment>
<dbReference type="AlphaFoldDB" id="A0A1I0T6S7"/>
<evidence type="ECO:0000259" key="2">
    <source>
        <dbReference type="PROSITE" id="PS50110"/>
    </source>
</evidence>
<dbReference type="Proteomes" id="UP000182054">
    <property type="component" value="Unassembled WGS sequence"/>
</dbReference>
<dbReference type="InterPro" id="IPR001789">
    <property type="entry name" value="Sig_transdc_resp-reg_receiver"/>
</dbReference>